<comment type="caution">
    <text evidence="9">The sequence shown here is derived from an EMBL/GenBank/DDBJ whole genome shotgun (WGS) entry which is preliminary data.</text>
</comment>
<evidence type="ECO:0000256" key="3">
    <source>
        <dbReference type="ARBA" id="ARBA00012646"/>
    </source>
</evidence>
<protein>
    <recommendedName>
        <fullName evidence="3">acid phosphatase</fullName>
        <ecNumber evidence="3">3.1.3.2</ecNumber>
    </recommendedName>
</protein>
<feature type="chain" id="PRO_5035442189" description="acid phosphatase" evidence="8">
    <location>
        <begin position="21"/>
        <end position="231"/>
    </location>
</feature>
<evidence type="ECO:0000256" key="8">
    <source>
        <dbReference type="SAM" id="SignalP"/>
    </source>
</evidence>
<dbReference type="CDD" id="cd07061">
    <property type="entry name" value="HP_HAP_like"/>
    <property type="match status" value="1"/>
</dbReference>
<organism evidence="9 10">
    <name type="scientific">Ignelater luminosus</name>
    <name type="common">Cucubano</name>
    <name type="synonym">Pyrophorus luminosus</name>
    <dbReference type="NCBI Taxonomy" id="2038154"/>
    <lineage>
        <taxon>Eukaryota</taxon>
        <taxon>Metazoa</taxon>
        <taxon>Ecdysozoa</taxon>
        <taxon>Arthropoda</taxon>
        <taxon>Hexapoda</taxon>
        <taxon>Insecta</taxon>
        <taxon>Pterygota</taxon>
        <taxon>Neoptera</taxon>
        <taxon>Endopterygota</taxon>
        <taxon>Coleoptera</taxon>
        <taxon>Polyphaga</taxon>
        <taxon>Elateriformia</taxon>
        <taxon>Elateroidea</taxon>
        <taxon>Elateridae</taxon>
        <taxon>Agrypninae</taxon>
        <taxon>Pyrophorini</taxon>
        <taxon>Ignelater</taxon>
    </lineage>
</organism>
<name>A0A8K0CM01_IGNLU</name>
<dbReference type="OrthoDB" id="6774994at2759"/>
<reference evidence="9" key="1">
    <citation type="submission" date="2019-08" db="EMBL/GenBank/DDBJ databases">
        <title>The genome of the North American firefly Photinus pyralis.</title>
        <authorList>
            <consortium name="Photinus pyralis genome working group"/>
            <person name="Fallon T.R."/>
            <person name="Sander Lower S.E."/>
            <person name="Weng J.-K."/>
        </authorList>
    </citation>
    <scope>NUCLEOTIDE SEQUENCE</scope>
    <source>
        <strain evidence="9">TRF0915ILg1</strain>
        <tissue evidence="9">Whole body</tissue>
    </source>
</reference>
<dbReference type="AlphaFoldDB" id="A0A8K0CM01"/>
<dbReference type="PANTHER" id="PTHR11567:SF211">
    <property type="entry name" value="PROSTATIC ACID PHOSPHATASE"/>
    <property type="match status" value="1"/>
</dbReference>
<comment type="catalytic activity">
    <reaction evidence="1">
        <text>a phosphate monoester + H2O = an alcohol + phosphate</text>
        <dbReference type="Rhea" id="RHEA:15017"/>
        <dbReference type="ChEBI" id="CHEBI:15377"/>
        <dbReference type="ChEBI" id="CHEBI:30879"/>
        <dbReference type="ChEBI" id="CHEBI:43474"/>
        <dbReference type="ChEBI" id="CHEBI:67140"/>
        <dbReference type="EC" id="3.1.3.2"/>
    </reaction>
</comment>
<dbReference type="GO" id="GO:0003993">
    <property type="term" value="F:acid phosphatase activity"/>
    <property type="evidence" value="ECO:0007669"/>
    <property type="project" value="UniProtKB-EC"/>
</dbReference>
<dbReference type="EMBL" id="VTPC01082255">
    <property type="protein sequence ID" value="KAF2887687.1"/>
    <property type="molecule type" value="Genomic_DNA"/>
</dbReference>
<dbReference type="PANTHER" id="PTHR11567">
    <property type="entry name" value="ACID PHOSPHATASE-RELATED"/>
    <property type="match status" value="1"/>
</dbReference>
<accession>A0A8K0CM01</accession>
<dbReference type="SUPFAM" id="SSF53254">
    <property type="entry name" value="Phosphoglycerate mutase-like"/>
    <property type="match status" value="1"/>
</dbReference>
<feature type="signal peptide" evidence="8">
    <location>
        <begin position="1"/>
        <end position="20"/>
    </location>
</feature>
<keyword evidence="7" id="KW-0325">Glycoprotein</keyword>
<dbReference type="InterPro" id="IPR029033">
    <property type="entry name" value="His_PPase_superfam"/>
</dbReference>
<dbReference type="Pfam" id="PF00328">
    <property type="entry name" value="His_Phos_2"/>
    <property type="match status" value="1"/>
</dbReference>
<evidence type="ECO:0000313" key="9">
    <source>
        <dbReference type="EMBL" id="KAF2887687.1"/>
    </source>
</evidence>
<comment type="similarity">
    <text evidence="2">Belongs to the histidine acid phosphatase family.</text>
</comment>
<evidence type="ECO:0000313" key="10">
    <source>
        <dbReference type="Proteomes" id="UP000801492"/>
    </source>
</evidence>
<keyword evidence="10" id="KW-1185">Reference proteome</keyword>
<dbReference type="Proteomes" id="UP000801492">
    <property type="component" value="Unassembled WGS sequence"/>
</dbReference>
<evidence type="ECO:0000256" key="1">
    <source>
        <dbReference type="ARBA" id="ARBA00000032"/>
    </source>
</evidence>
<sequence length="231" mass="26903">MFYLEYYFLWLTLSVACGNALLPANSNCDIENTTVRMVQVLFRHGDRANDVATVYPNDPYINETYEPYGIGQLTNAGKQREFMIGGYLFEKYYSLLQGLCKVNEIEAISTDMSRTKMSLLLVLAGLCPSRGTVFDWNKWLNWQPIPYNYIPFGQDNLLTIPLFYCPNYIKLYNNYLESPPGKQIQEKYKDLYLYLTRHTGMTINSTLDVMLIYFGLYCEVSYPIKRIFIIC</sequence>
<evidence type="ECO:0000256" key="6">
    <source>
        <dbReference type="ARBA" id="ARBA00023157"/>
    </source>
</evidence>
<dbReference type="InterPro" id="IPR000560">
    <property type="entry name" value="His_Pase_clade-2"/>
</dbReference>
<dbReference type="EC" id="3.1.3.2" evidence="3"/>
<evidence type="ECO:0000256" key="5">
    <source>
        <dbReference type="ARBA" id="ARBA00022801"/>
    </source>
</evidence>
<dbReference type="InterPro" id="IPR050645">
    <property type="entry name" value="Histidine_acid_phosphatase"/>
</dbReference>
<gene>
    <name evidence="9" type="ORF">ILUMI_18486</name>
</gene>
<keyword evidence="6" id="KW-1015">Disulfide bond</keyword>
<evidence type="ECO:0000256" key="4">
    <source>
        <dbReference type="ARBA" id="ARBA00022729"/>
    </source>
</evidence>
<keyword evidence="4 8" id="KW-0732">Signal</keyword>
<dbReference type="Gene3D" id="3.40.50.1240">
    <property type="entry name" value="Phosphoglycerate mutase-like"/>
    <property type="match status" value="1"/>
</dbReference>
<evidence type="ECO:0000256" key="7">
    <source>
        <dbReference type="ARBA" id="ARBA00023180"/>
    </source>
</evidence>
<proteinExistence type="inferred from homology"/>
<evidence type="ECO:0000256" key="2">
    <source>
        <dbReference type="ARBA" id="ARBA00005375"/>
    </source>
</evidence>
<keyword evidence="5" id="KW-0378">Hydrolase</keyword>